<dbReference type="Proteomes" id="UP000271554">
    <property type="component" value="Chromosome"/>
</dbReference>
<gene>
    <name evidence="1" type="ORF">DWB77_07492</name>
</gene>
<protein>
    <submittedName>
        <fullName evidence="1">Uncharacterized protein</fullName>
    </submittedName>
</protein>
<dbReference type="EMBL" id="CP032698">
    <property type="protein sequence ID" value="AYG85275.1"/>
    <property type="molecule type" value="Genomic_DNA"/>
</dbReference>
<organism evidence="1 2">
    <name type="scientific">Streptomyces hundungensis</name>
    <dbReference type="NCBI Taxonomy" id="1077946"/>
    <lineage>
        <taxon>Bacteria</taxon>
        <taxon>Bacillati</taxon>
        <taxon>Actinomycetota</taxon>
        <taxon>Actinomycetes</taxon>
        <taxon>Kitasatosporales</taxon>
        <taxon>Streptomycetaceae</taxon>
        <taxon>Streptomyces</taxon>
    </lineage>
</organism>
<evidence type="ECO:0000313" key="2">
    <source>
        <dbReference type="Proteomes" id="UP000271554"/>
    </source>
</evidence>
<accession>A0A387HN18</accession>
<dbReference type="AlphaFoldDB" id="A0A387HN18"/>
<sequence>MIGLFWVTEADVYLGLPPAAQMTGVSMSPSELRRVALMNASGPGRK</sequence>
<name>A0A387HN18_9ACTN</name>
<keyword evidence="2" id="KW-1185">Reference proteome</keyword>
<evidence type="ECO:0000313" key="1">
    <source>
        <dbReference type="EMBL" id="AYG85275.1"/>
    </source>
</evidence>
<proteinExistence type="predicted"/>
<reference evidence="1 2" key="1">
    <citation type="submission" date="2018-10" db="EMBL/GenBank/DDBJ databases">
        <title>Relationship between Morphology and Antimicrobial Activity in Streptomyces.</title>
        <authorList>
            <person name="Kang H.J."/>
            <person name="Kim S.B."/>
        </authorList>
    </citation>
    <scope>NUCLEOTIDE SEQUENCE [LARGE SCALE GENOMIC DNA]</scope>
    <source>
        <strain evidence="1 2">BH38</strain>
    </source>
</reference>
<dbReference type="KEGG" id="shun:DWB77_07492"/>